<evidence type="ECO:0000313" key="3">
    <source>
        <dbReference type="Proteomes" id="UP000289738"/>
    </source>
</evidence>
<dbReference type="Proteomes" id="UP000289738">
    <property type="component" value="Chromosome B02"/>
</dbReference>
<sequence length="128" mass="15300">MLNDWKEQIFHRKLKNCCVMQCRFEQIFRLPLPCVLFNWQICDLYHTMPEALVVGALVSGLANVVLDRLISSEFVNLVVGKKLDRKVFNHIFLISYFKIFFKNHLISFPLLVFENQLVFFKMFLKYFT</sequence>
<dbReference type="AlphaFoldDB" id="A0A445AD65"/>
<proteinExistence type="predicted"/>
<keyword evidence="1" id="KW-0812">Transmembrane</keyword>
<organism evidence="2 3">
    <name type="scientific">Arachis hypogaea</name>
    <name type="common">Peanut</name>
    <dbReference type="NCBI Taxonomy" id="3818"/>
    <lineage>
        <taxon>Eukaryota</taxon>
        <taxon>Viridiplantae</taxon>
        <taxon>Streptophyta</taxon>
        <taxon>Embryophyta</taxon>
        <taxon>Tracheophyta</taxon>
        <taxon>Spermatophyta</taxon>
        <taxon>Magnoliopsida</taxon>
        <taxon>eudicotyledons</taxon>
        <taxon>Gunneridae</taxon>
        <taxon>Pentapetalae</taxon>
        <taxon>rosids</taxon>
        <taxon>fabids</taxon>
        <taxon>Fabales</taxon>
        <taxon>Fabaceae</taxon>
        <taxon>Papilionoideae</taxon>
        <taxon>50 kb inversion clade</taxon>
        <taxon>dalbergioids sensu lato</taxon>
        <taxon>Dalbergieae</taxon>
        <taxon>Pterocarpus clade</taxon>
        <taxon>Arachis</taxon>
    </lineage>
</organism>
<protein>
    <submittedName>
        <fullName evidence="2">Uncharacterized protein</fullName>
    </submittedName>
</protein>
<keyword evidence="1" id="KW-0472">Membrane</keyword>
<keyword evidence="1" id="KW-1133">Transmembrane helix</keyword>
<comment type="caution">
    <text evidence="2">The sequence shown here is derived from an EMBL/GenBank/DDBJ whole genome shotgun (WGS) entry which is preliminary data.</text>
</comment>
<gene>
    <name evidence="2" type="ORF">Ahy_B02g057875</name>
</gene>
<feature type="transmembrane region" description="Helical" evidence="1">
    <location>
        <begin position="91"/>
        <end position="113"/>
    </location>
</feature>
<name>A0A445AD65_ARAHY</name>
<dbReference type="EMBL" id="SDMP01000012">
    <property type="protein sequence ID" value="RYR24383.1"/>
    <property type="molecule type" value="Genomic_DNA"/>
</dbReference>
<accession>A0A445AD65</accession>
<reference evidence="2 3" key="1">
    <citation type="submission" date="2019-01" db="EMBL/GenBank/DDBJ databases">
        <title>Sequencing of cultivated peanut Arachis hypogaea provides insights into genome evolution and oil improvement.</title>
        <authorList>
            <person name="Chen X."/>
        </authorList>
    </citation>
    <scope>NUCLEOTIDE SEQUENCE [LARGE SCALE GENOMIC DNA]</scope>
    <source>
        <strain evidence="3">cv. Fuhuasheng</strain>
        <tissue evidence="2">Leaves</tissue>
    </source>
</reference>
<keyword evidence="3" id="KW-1185">Reference proteome</keyword>
<evidence type="ECO:0000256" key="1">
    <source>
        <dbReference type="SAM" id="Phobius"/>
    </source>
</evidence>
<evidence type="ECO:0000313" key="2">
    <source>
        <dbReference type="EMBL" id="RYR24383.1"/>
    </source>
</evidence>